<organism evidence="2 3">
    <name type="scientific">Cercophora newfieldiana</name>
    <dbReference type="NCBI Taxonomy" id="92897"/>
    <lineage>
        <taxon>Eukaryota</taxon>
        <taxon>Fungi</taxon>
        <taxon>Dikarya</taxon>
        <taxon>Ascomycota</taxon>
        <taxon>Pezizomycotina</taxon>
        <taxon>Sordariomycetes</taxon>
        <taxon>Sordariomycetidae</taxon>
        <taxon>Sordariales</taxon>
        <taxon>Lasiosphaeriaceae</taxon>
        <taxon>Cercophora</taxon>
    </lineage>
</organism>
<feature type="compositionally biased region" description="Basic and acidic residues" evidence="1">
    <location>
        <begin position="45"/>
        <end position="61"/>
    </location>
</feature>
<evidence type="ECO:0000256" key="1">
    <source>
        <dbReference type="SAM" id="MobiDB-lite"/>
    </source>
</evidence>
<evidence type="ECO:0000313" key="2">
    <source>
        <dbReference type="EMBL" id="KAK0652933.1"/>
    </source>
</evidence>
<accession>A0AA39YHV6</accession>
<gene>
    <name evidence="2" type="ORF">B0T16DRAFT_107843</name>
</gene>
<evidence type="ECO:0000313" key="3">
    <source>
        <dbReference type="Proteomes" id="UP001174936"/>
    </source>
</evidence>
<dbReference type="AlphaFoldDB" id="A0AA39YHV6"/>
<protein>
    <submittedName>
        <fullName evidence="2">Uncharacterized protein</fullName>
    </submittedName>
</protein>
<reference evidence="2" key="1">
    <citation type="submission" date="2023-06" db="EMBL/GenBank/DDBJ databases">
        <title>Genome-scale phylogeny and comparative genomics of the fungal order Sordariales.</title>
        <authorList>
            <consortium name="Lawrence Berkeley National Laboratory"/>
            <person name="Hensen N."/>
            <person name="Bonometti L."/>
            <person name="Westerberg I."/>
            <person name="Brannstrom I.O."/>
            <person name="Guillou S."/>
            <person name="Cros-Aarteil S."/>
            <person name="Calhoun S."/>
            <person name="Haridas S."/>
            <person name="Kuo A."/>
            <person name="Mondo S."/>
            <person name="Pangilinan J."/>
            <person name="Riley R."/>
            <person name="Labutti K."/>
            <person name="Andreopoulos B."/>
            <person name="Lipzen A."/>
            <person name="Chen C."/>
            <person name="Yanf M."/>
            <person name="Daum C."/>
            <person name="Ng V."/>
            <person name="Clum A."/>
            <person name="Steindorff A."/>
            <person name="Ohm R."/>
            <person name="Martin F."/>
            <person name="Silar P."/>
            <person name="Natvig D."/>
            <person name="Lalanne C."/>
            <person name="Gautier V."/>
            <person name="Ament-Velasquez S.L."/>
            <person name="Kruys A."/>
            <person name="Hutchinson M.I."/>
            <person name="Powell A.J."/>
            <person name="Barry K."/>
            <person name="Miller A.N."/>
            <person name="Grigoriev I.V."/>
            <person name="Debuchy R."/>
            <person name="Gladieux P."/>
            <person name="Thoren M.H."/>
            <person name="Johannesson H."/>
        </authorList>
    </citation>
    <scope>NUCLEOTIDE SEQUENCE</scope>
    <source>
        <strain evidence="2">SMH2532-1</strain>
    </source>
</reference>
<dbReference type="EMBL" id="JAULSV010000002">
    <property type="protein sequence ID" value="KAK0652933.1"/>
    <property type="molecule type" value="Genomic_DNA"/>
</dbReference>
<feature type="compositionally biased region" description="Basic residues" evidence="1">
    <location>
        <begin position="62"/>
        <end position="72"/>
    </location>
</feature>
<proteinExistence type="predicted"/>
<feature type="region of interest" description="Disordered" evidence="1">
    <location>
        <begin position="28"/>
        <end position="83"/>
    </location>
</feature>
<feature type="region of interest" description="Disordered" evidence="1">
    <location>
        <begin position="196"/>
        <end position="215"/>
    </location>
</feature>
<sequence>MGYGTTSPWFSPLICVRGEVTQYNGNRWTTRNRCKNPRAPTSTGEPDKQEKRTSPHEAGTKRKEKRERRITRPRVQTADPAWPGGGLDYIRRPRWRRRRIQVHHLDLDSPATAHFALREGTNKAALARARAAERGLSVSRLSLLAAGPGSPALSVRHLEIDYPPRALTWLGLFCRLAGDGIQLCGLPLAGALAPVHRERPQGPQPAAANHGVHAD</sequence>
<keyword evidence="3" id="KW-1185">Reference proteome</keyword>
<name>A0AA39YHV6_9PEZI</name>
<dbReference type="Proteomes" id="UP001174936">
    <property type="component" value="Unassembled WGS sequence"/>
</dbReference>
<comment type="caution">
    <text evidence="2">The sequence shown here is derived from an EMBL/GenBank/DDBJ whole genome shotgun (WGS) entry which is preliminary data.</text>
</comment>